<gene>
    <name evidence="1" type="ORF">ROR02_27240</name>
</gene>
<name>A0A512HAV5_9PROT</name>
<dbReference type="AlphaFoldDB" id="A0A512HAV5"/>
<accession>A0A512HAV5</accession>
<reference evidence="1 2" key="1">
    <citation type="submission" date="2019-07" db="EMBL/GenBank/DDBJ databases">
        <title>Whole genome shotgun sequence of Rhodospirillum oryzae NBRC 107573.</title>
        <authorList>
            <person name="Hosoyama A."/>
            <person name="Uohara A."/>
            <person name="Ohji S."/>
            <person name="Ichikawa N."/>
        </authorList>
    </citation>
    <scope>NUCLEOTIDE SEQUENCE [LARGE SCALE GENOMIC DNA]</scope>
    <source>
        <strain evidence="1 2">NBRC 107573</strain>
    </source>
</reference>
<dbReference type="EMBL" id="BJZO01000091">
    <property type="protein sequence ID" value="GEO82593.1"/>
    <property type="molecule type" value="Genomic_DNA"/>
</dbReference>
<protein>
    <submittedName>
        <fullName evidence="1">Uncharacterized protein</fullName>
    </submittedName>
</protein>
<dbReference type="RefSeq" id="WP_147164621.1">
    <property type="nucleotide sequence ID" value="NZ_BJZO01000091.1"/>
</dbReference>
<keyword evidence="2" id="KW-1185">Reference proteome</keyword>
<evidence type="ECO:0000313" key="1">
    <source>
        <dbReference type="EMBL" id="GEO82593.1"/>
    </source>
</evidence>
<comment type="caution">
    <text evidence="1">The sequence shown here is derived from an EMBL/GenBank/DDBJ whole genome shotgun (WGS) entry which is preliminary data.</text>
</comment>
<proteinExistence type="predicted"/>
<dbReference type="Proteomes" id="UP000321567">
    <property type="component" value="Unassembled WGS sequence"/>
</dbReference>
<sequence length="141" mass="15796">MDSRILNIPVDRSLAEDFPHRLGKASTIIREHTFEELRTIISAIELMVPCSCGDSDDNEGDPLRNSLIYLCTQARSSLRAIDNALIDFNTFAKPLNDAMALELKKAKAWDDQVRSRAIVEEIFTRDLKKKADEGMEAATNG</sequence>
<organism evidence="1 2">
    <name type="scientific">Pararhodospirillum oryzae</name>
    <dbReference type="NCBI Taxonomy" id="478448"/>
    <lineage>
        <taxon>Bacteria</taxon>
        <taxon>Pseudomonadati</taxon>
        <taxon>Pseudomonadota</taxon>
        <taxon>Alphaproteobacteria</taxon>
        <taxon>Rhodospirillales</taxon>
        <taxon>Rhodospirillaceae</taxon>
        <taxon>Pararhodospirillum</taxon>
    </lineage>
</organism>
<dbReference type="OrthoDB" id="9924449at2"/>
<evidence type="ECO:0000313" key="2">
    <source>
        <dbReference type="Proteomes" id="UP000321567"/>
    </source>
</evidence>